<dbReference type="Pfam" id="PF19408">
    <property type="entry name" value="PKD_6"/>
    <property type="match status" value="1"/>
</dbReference>
<keyword evidence="4" id="KW-1185">Reference proteome</keyword>
<dbReference type="InterPro" id="IPR045829">
    <property type="entry name" value="PKD_6"/>
</dbReference>
<reference evidence="3" key="2">
    <citation type="submission" date="2020-09" db="EMBL/GenBank/DDBJ databases">
        <authorList>
            <person name="Sun Q."/>
            <person name="Kim S."/>
        </authorList>
    </citation>
    <scope>NUCLEOTIDE SEQUENCE</scope>
    <source>
        <strain evidence="3">KCTC 23224</strain>
    </source>
</reference>
<name>A0A8J3CXC0_9BACT</name>
<evidence type="ECO:0000259" key="2">
    <source>
        <dbReference type="Pfam" id="PF19408"/>
    </source>
</evidence>
<dbReference type="InterPro" id="IPR026444">
    <property type="entry name" value="Secre_tail"/>
</dbReference>
<evidence type="ECO:0000259" key="1">
    <source>
        <dbReference type="Pfam" id="PF18962"/>
    </source>
</evidence>
<feature type="domain" description="Secretion system C-terminal sorting" evidence="1">
    <location>
        <begin position="172"/>
        <end position="244"/>
    </location>
</feature>
<proteinExistence type="predicted"/>
<feature type="domain" description="PKD-like" evidence="2">
    <location>
        <begin position="90"/>
        <end position="151"/>
    </location>
</feature>
<dbReference type="EMBL" id="BMYF01000011">
    <property type="protein sequence ID" value="GHB39037.1"/>
    <property type="molecule type" value="Genomic_DNA"/>
</dbReference>
<evidence type="ECO:0008006" key="5">
    <source>
        <dbReference type="Google" id="ProtNLM"/>
    </source>
</evidence>
<dbReference type="Pfam" id="PF18962">
    <property type="entry name" value="Por_Secre_tail"/>
    <property type="match status" value="1"/>
</dbReference>
<accession>A0A8J3CXC0</accession>
<evidence type="ECO:0000313" key="3">
    <source>
        <dbReference type="EMBL" id="GHB39037.1"/>
    </source>
</evidence>
<dbReference type="NCBIfam" id="TIGR04183">
    <property type="entry name" value="Por_Secre_tail"/>
    <property type="match status" value="1"/>
</dbReference>
<reference evidence="3" key="1">
    <citation type="journal article" date="2014" name="Int. J. Syst. Evol. Microbiol.">
        <title>Complete genome sequence of Corynebacterium casei LMG S-19264T (=DSM 44701T), isolated from a smear-ripened cheese.</title>
        <authorList>
            <consortium name="US DOE Joint Genome Institute (JGI-PGF)"/>
            <person name="Walter F."/>
            <person name="Albersmeier A."/>
            <person name="Kalinowski J."/>
            <person name="Ruckert C."/>
        </authorList>
    </citation>
    <scope>NUCLEOTIDE SEQUENCE</scope>
    <source>
        <strain evidence="3">KCTC 23224</strain>
    </source>
</reference>
<gene>
    <name evidence="3" type="ORF">GCM10008106_20310</name>
</gene>
<organism evidence="3 4">
    <name type="scientific">Mongoliitalea lutea</name>
    <dbReference type="NCBI Taxonomy" id="849756"/>
    <lineage>
        <taxon>Bacteria</taxon>
        <taxon>Pseudomonadati</taxon>
        <taxon>Bacteroidota</taxon>
        <taxon>Cytophagia</taxon>
        <taxon>Cytophagales</taxon>
        <taxon>Cyclobacteriaceae</taxon>
        <taxon>Mongoliitalea</taxon>
    </lineage>
</organism>
<protein>
    <recommendedName>
        <fullName evidence="5">Por secretion system C-terminal sorting domain-containing protein</fullName>
    </recommendedName>
</protein>
<dbReference type="AlphaFoldDB" id="A0A8J3CXC0"/>
<evidence type="ECO:0000313" key="4">
    <source>
        <dbReference type="Proteomes" id="UP000642809"/>
    </source>
</evidence>
<dbReference type="Proteomes" id="UP000642809">
    <property type="component" value="Unassembled WGS sequence"/>
</dbReference>
<sequence length="252" mass="26761">MTGGFSVGTLPTGSTVSWVSSNPSGLSINSSTGSATRLNNYNGPITITANITNGCGTASSSRTVWVGTPHITNMGVNNQPVFPSQNVSLCPGNHFLNVTPVGGNVGTATWTVPSGVPHWIGNNTMDFTFPSHMSSITISARASNSCGQGANYNFFLTRQTWGCPSSFAMVAYPNPTSDILNIEMMPVTADVSKEDAPAIESATLLNSEGREMAKGYREGSKIVFDVRSLKKGVYFIHVMVDGELIREQILID</sequence>
<dbReference type="RefSeq" id="WP_189581696.1">
    <property type="nucleotide sequence ID" value="NZ_BMYF01000011.1"/>
</dbReference>
<comment type="caution">
    <text evidence="3">The sequence shown here is derived from an EMBL/GenBank/DDBJ whole genome shotgun (WGS) entry which is preliminary data.</text>
</comment>